<keyword evidence="4" id="KW-0862">Zinc</keyword>
<dbReference type="GO" id="GO:0008270">
    <property type="term" value="F:zinc ion binding"/>
    <property type="evidence" value="ECO:0007669"/>
    <property type="project" value="UniProtKB-KW"/>
</dbReference>
<reference evidence="10 11" key="1">
    <citation type="submission" date="2024-02" db="EMBL/GenBank/DDBJ databases">
        <title>de novo genome assembly of Solanum bulbocastanum strain 11H21.</title>
        <authorList>
            <person name="Hosaka A.J."/>
        </authorList>
    </citation>
    <scope>NUCLEOTIDE SEQUENCE [LARGE SCALE GENOMIC DNA]</scope>
    <source>
        <tissue evidence="10">Young leaves</tissue>
    </source>
</reference>
<protein>
    <recommendedName>
        <fullName evidence="9">PHD-type domain-containing protein</fullName>
    </recommendedName>
</protein>
<evidence type="ECO:0000256" key="2">
    <source>
        <dbReference type="ARBA" id="ARBA00022723"/>
    </source>
</evidence>
<dbReference type="InterPro" id="IPR001965">
    <property type="entry name" value="Znf_PHD"/>
</dbReference>
<feature type="region of interest" description="Disordered" evidence="8">
    <location>
        <begin position="663"/>
        <end position="693"/>
    </location>
</feature>
<dbReference type="InterPro" id="IPR019787">
    <property type="entry name" value="Znf_PHD-finger"/>
</dbReference>
<feature type="compositionally biased region" description="Basic residues" evidence="8">
    <location>
        <begin position="521"/>
        <end position="533"/>
    </location>
</feature>
<proteinExistence type="predicted"/>
<feature type="compositionally biased region" description="Basic and acidic residues" evidence="8">
    <location>
        <begin position="510"/>
        <end position="519"/>
    </location>
</feature>
<keyword evidence="6" id="KW-0694">RNA-binding</keyword>
<keyword evidence="11" id="KW-1185">Reference proteome</keyword>
<dbReference type="GO" id="GO:0017150">
    <property type="term" value="F:tRNA dihydrouridine synthase activity"/>
    <property type="evidence" value="ECO:0007669"/>
    <property type="project" value="InterPro"/>
</dbReference>
<dbReference type="SUPFAM" id="SSF57903">
    <property type="entry name" value="FYVE/PHD zinc finger"/>
    <property type="match status" value="1"/>
</dbReference>
<dbReference type="InterPro" id="IPR013083">
    <property type="entry name" value="Znf_RING/FYVE/PHD"/>
</dbReference>
<dbReference type="AlphaFoldDB" id="A0AAN8U8P1"/>
<keyword evidence="2" id="KW-0479">Metal-binding</keyword>
<dbReference type="Proteomes" id="UP001371456">
    <property type="component" value="Unassembled WGS sequence"/>
</dbReference>
<evidence type="ECO:0000259" key="9">
    <source>
        <dbReference type="PROSITE" id="PS50016"/>
    </source>
</evidence>
<dbReference type="Gene3D" id="3.20.20.70">
    <property type="entry name" value="Aldolase class I"/>
    <property type="match status" value="1"/>
</dbReference>
<organism evidence="10 11">
    <name type="scientific">Solanum bulbocastanum</name>
    <name type="common">Wild potato</name>
    <dbReference type="NCBI Taxonomy" id="147425"/>
    <lineage>
        <taxon>Eukaryota</taxon>
        <taxon>Viridiplantae</taxon>
        <taxon>Streptophyta</taxon>
        <taxon>Embryophyta</taxon>
        <taxon>Tracheophyta</taxon>
        <taxon>Spermatophyta</taxon>
        <taxon>Magnoliopsida</taxon>
        <taxon>eudicotyledons</taxon>
        <taxon>Gunneridae</taxon>
        <taxon>Pentapetalae</taxon>
        <taxon>asterids</taxon>
        <taxon>lamiids</taxon>
        <taxon>Solanales</taxon>
        <taxon>Solanaceae</taxon>
        <taxon>Solanoideae</taxon>
        <taxon>Solaneae</taxon>
        <taxon>Solanum</taxon>
    </lineage>
</organism>
<evidence type="ECO:0000256" key="7">
    <source>
        <dbReference type="PROSITE-ProRule" id="PRU00146"/>
    </source>
</evidence>
<feature type="region of interest" description="Disordered" evidence="8">
    <location>
        <begin position="135"/>
        <end position="160"/>
    </location>
</feature>
<dbReference type="SMART" id="SM00249">
    <property type="entry name" value="PHD"/>
    <property type="match status" value="2"/>
</dbReference>
<dbReference type="Gene3D" id="3.30.40.10">
    <property type="entry name" value="Zinc/RING finger domain, C3HC4 (zinc finger)"/>
    <property type="match status" value="1"/>
</dbReference>
<accession>A0AAN8U8P1</accession>
<keyword evidence="5" id="KW-0521">NADP</keyword>
<evidence type="ECO:0000256" key="8">
    <source>
        <dbReference type="SAM" id="MobiDB-lite"/>
    </source>
</evidence>
<feature type="domain" description="PHD-type" evidence="9">
    <location>
        <begin position="375"/>
        <end position="434"/>
    </location>
</feature>
<comment type="caution">
    <text evidence="10">The sequence shown here is derived from an EMBL/GenBank/DDBJ whole genome shotgun (WGS) entry which is preliminary data.</text>
</comment>
<evidence type="ECO:0000256" key="5">
    <source>
        <dbReference type="ARBA" id="ARBA00022857"/>
    </source>
</evidence>
<dbReference type="PROSITE" id="PS50016">
    <property type="entry name" value="ZF_PHD_2"/>
    <property type="match status" value="1"/>
</dbReference>
<evidence type="ECO:0000256" key="1">
    <source>
        <dbReference type="ARBA" id="ARBA00022555"/>
    </source>
</evidence>
<keyword evidence="1" id="KW-0820">tRNA-binding</keyword>
<dbReference type="EMBL" id="JBANQN010000001">
    <property type="protein sequence ID" value="KAK6804068.1"/>
    <property type="molecule type" value="Genomic_DNA"/>
</dbReference>
<dbReference type="PANTHER" id="PTHR42907">
    <property type="entry name" value="FMN-LINKED OXIDOREDUCTASES SUPERFAMILY PROTEIN"/>
    <property type="match status" value="1"/>
</dbReference>
<dbReference type="Gene3D" id="2.30.30.140">
    <property type="match status" value="1"/>
</dbReference>
<evidence type="ECO:0000256" key="4">
    <source>
        <dbReference type="ARBA" id="ARBA00022833"/>
    </source>
</evidence>
<feature type="region of interest" description="Disordered" evidence="8">
    <location>
        <begin position="781"/>
        <end position="801"/>
    </location>
</feature>
<dbReference type="GO" id="GO:0000049">
    <property type="term" value="F:tRNA binding"/>
    <property type="evidence" value="ECO:0007669"/>
    <property type="project" value="UniProtKB-KW"/>
</dbReference>
<sequence length="944" mass="103228">MLLRLRHGPFKCSLSLTHAFCRCHNPGVAGHGCFCVCLMLDAKFVAEAMCVIAANTNVPVSVKCRIGLDDHDSYNELCKLFNFPRKICFCPHGFPKGKNEFFRDVTILEEFIKDPWGLKAKLPATIQVKVPKLNVAPPPQAPVGDGGGGSGGDGEEASAIASAQTKRAALQKKAAAASMDAEDFARRFESGDVEGSMKDVGGEEQGLSNVKVMCRLCFSGENEGGESARKLMSCKCCGKKYHRSCLKAWGQHRGTLIGHNLSVFSVVLLPICPFLQISSIGAHGHVPHAGFVRAVKELEIQTSSCFAKGVMQLITVTVFGLHTRWILNISSGPYLCPKHTKCHSCCSNVPGNGLSKRWFLGYTCCDACGRLFEKGNYCPVCLKVYRDSESTPMVCCDICQRWVHCQCDGISDEKYLQFQVDGNLTYACPTCRRNSYQVRNLEDAVQELWRRRDVADRDLISSLRAGAGLPVEDEIFSISSFSDDEDGTPVVKNEHSRSLKFSLKGLVDKSPKKSKEYGKKSSYKKSGKNKRLTGHKEGHPDAPSGGCSVGDVQNEELQAYGELESFSSPVGSFTEGTCSINQAGVIKHKFIDEVTGNMGKRTVQIKGIKPQHLDEDDVGIQTSMPKTSKGSKLVIHLGSRNKNIAGSPKSDASSCQKEQELTTSNVQLSENENSERNDTADKLGGGKGHKLNHMDQIKGQNHRVKESNLMKIKKVSSEGTTFPAKFGGKFADGSGPYPPLKTFGILGKRSNDGSVITRAGVEAPATRDNKLASVKYAEAGPASCDDLNDEKNSTPSVSNSARKDPKLLLKLKFKNPCHESQNAWASLGEEDKSMVKGQRSKRKRAPAFGEKSSTMADDNLSQQYEDNTMDEFLDANWILQKLGKDAKGKRVEVNHSSDKTWHIGTVVEVFEGSPVVSVAFDDGKKKYVELGKQGIRFVSQKQKR</sequence>
<dbReference type="InterPro" id="IPR013785">
    <property type="entry name" value="Aldolase_TIM"/>
</dbReference>
<feature type="region of interest" description="Disordered" evidence="8">
    <location>
        <begin position="830"/>
        <end position="857"/>
    </location>
</feature>
<gene>
    <name evidence="10" type="ORF">RDI58_001852</name>
</gene>
<keyword evidence="3 7" id="KW-0863">Zinc-finger</keyword>
<dbReference type="FunFam" id="3.30.40.10:FF:000238">
    <property type="entry name" value="PHD finger family protein"/>
    <property type="match status" value="1"/>
</dbReference>
<evidence type="ECO:0000313" key="11">
    <source>
        <dbReference type="Proteomes" id="UP001371456"/>
    </source>
</evidence>
<dbReference type="PANTHER" id="PTHR42907:SF1">
    <property type="entry name" value="FMN-LINKED OXIDOREDUCTASES SUPERFAMILY PROTEIN"/>
    <property type="match status" value="1"/>
</dbReference>
<evidence type="ECO:0000256" key="3">
    <source>
        <dbReference type="ARBA" id="ARBA00022771"/>
    </source>
</evidence>
<dbReference type="InterPro" id="IPR011011">
    <property type="entry name" value="Znf_FYVE_PHD"/>
</dbReference>
<name>A0AAN8U8P1_SOLBU</name>
<dbReference type="InterPro" id="IPR004653">
    <property type="entry name" value="DusA"/>
</dbReference>
<evidence type="ECO:0000313" key="10">
    <source>
        <dbReference type="EMBL" id="KAK6804068.1"/>
    </source>
</evidence>
<feature type="region of interest" description="Disordered" evidence="8">
    <location>
        <begin position="510"/>
        <end position="551"/>
    </location>
</feature>
<evidence type="ECO:0000256" key="6">
    <source>
        <dbReference type="ARBA" id="ARBA00022884"/>
    </source>
</evidence>